<keyword evidence="1" id="KW-0472">Membrane</keyword>
<feature type="signal peptide" evidence="2">
    <location>
        <begin position="1"/>
        <end position="28"/>
    </location>
</feature>
<dbReference type="RefSeq" id="WP_337309397.1">
    <property type="nucleotide sequence ID" value="NZ_JAEKNS010000037.1"/>
</dbReference>
<feature type="transmembrane region" description="Helical" evidence="1">
    <location>
        <begin position="68"/>
        <end position="87"/>
    </location>
</feature>
<evidence type="ECO:0000256" key="2">
    <source>
        <dbReference type="SAM" id="SignalP"/>
    </source>
</evidence>
<dbReference type="EMBL" id="JAEKNS010000037">
    <property type="protein sequence ID" value="MBJ7593791.1"/>
    <property type="molecule type" value="Genomic_DNA"/>
</dbReference>
<reference evidence="3 4" key="1">
    <citation type="submission" date="2020-10" db="EMBL/GenBank/DDBJ databases">
        <title>Ca. Dormibacterota MAGs.</title>
        <authorList>
            <person name="Montgomery K."/>
        </authorList>
    </citation>
    <scope>NUCLEOTIDE SEQUENCE [LARGE SCALE GENOMIC DNA]</scope>
    <source>
        <strain evidence="3">SC8812_S17_18</strain>
    </source>
</reference>
<evidence type="ECO:0000313" key="3">
    <source>
        <dbReference type="EMBL" id="MBJ7593791.1"/>
    </source>
</evidence>
<evidence type="ECO:0000256" key="1">
    <source>
        <dbReference type="SAM" id="Phobius"/>
    </source>
</evidence>
<dbReference type="AlphaFoldDB" id="A0A934K0C3"/>
<dbReference type="Proteomes" id="UP000606991">
    <property type="component" value="Unassembled WGS sequence"/>
</dbReference>
<feature type="transmembrane region" description="Helical" evidence="1">
    <location>
        <begin position="38"/>
        <end position="56"/>
    </location>
</feature>
<proteinExistence type="predicted"/>
<comment type="caution">
    <text evidence="3">The sequence shown here is derived from an EMBL/GenBank/DDBJ whole genome shotgun (WGS) entry which is preliminary data.</text>
</comment>
<organism evidence="3 4">
    <name type="scientific">Candidatus Aeolococcus gillhamiae</name>
    <dbReference type="NCBI Taxonomy" id="3127015"/>
    <lineage>
        <taxon>Bacteria</taxon>
        <taxon>Bacillati</taxon>
        <taxon>Candidatus Dormiibacterota</taxon>
        <taxon>Candidatus Dormibacteria</taxon>
        <taxon>Candidatus Aeolococcales</taxon>
        <taxon>Candidatus Aeolococcaceae</taxon>
        <taxon>Candidatus Aeolococcus</taxon>
    </lineage>
</organism>
<name>A0A934K0C3_9BACT</name>
<keyword evidence="1" id="KW-0812">Transmembrane</keyword>
<keyword evidence="1" id="KW-1133">Transmembrane helix</keyword>
<sequence>MRKCRASLPRYSALRAAVLLGSRMPAHARSLLLGLNIGPNLAVTGPLPALLWWQAARSVGAQPWGRRYSAVGIVLVPLTLAAALAAGRLP</sequence>
<protein>
    <submittedName>
        <fullName evidence="3">Uncharacterized protein</fullName>
    </submittedName>
</protein>
<gene>
    <name evidence="3" type="ORF">JF886_02845</name>
</gene>
<accession>A0A934K0C3</accession>
<keyword evidence="2" id="KW-0732">Signal</keyword>
<feature type="chain" id="PRO_5037619591" evidence="2">
    <location>
        <begin position="29"/>
        <end position="90"/>
    </location>
</feature>
<evidence type="ECO:0000313" key="4">
    <source>
        <dbReference type="Proteomes" id="UP000606991"/>
    </source>
</evidence>